<evidence type="ECO:0000256" key="1">
    <source>
        <dbReference type="ARBA" id="ARBA00001974"/>
    </source>
</evidence>
<dbReference type="GO" id="GO:0046872">
    <property type="term" value="F:metal ion binding"/>
    <property type="evidence" value="ECO:0007669"/>
    <property type="project" value="UniProtKB-KW"/>
</dbReference>
<organism evidence="9 10">
    <name type="scientific">Rhodococcus triatomae</name>
    <dbReference type="NCBI Taxonomy" id="300028"/>
    <lineage>
        <taxon>Bacteria</taxon>
        <taxon>Bacillati</taxon>
        <taxon>Actinomycetota</taxon>
        <taxon>Actinomycetes</taxon>
        <taxon>Mycobacteriales</taxon>
        <taxon>Nocardiaceae</taxon>
        <taxon>Rhodococcus</taxon>
    </lineage>
</organism>
<dbReference type="Pfam" id="PF00175">
    <property type="entry name" value="NAD_binding_1"/>
    <property type="match status" value="1"/>
</dbReference>
<evidence type="ECO:0000256" key="6">
    <source>
        <dbReference type="ARBA" id="ARBA00023002"/>
    </source>
</evidence>
<dbReference type="PROSITE" id="PS51085">
    <property type="entry name" value="2FE2S_FER_2"/>
    <property type="match status" value="1"/>
</dbReference>
<dbReference type="PRINTS" id="PR00371">
    <property type="entry name" value="FPNCR"/>
</dbReference>
<keyword evidence="10" id="KW-1185">Reference proteome</keyword>
<dbReference type="OrthoDB" id="9796486at2"/>
<dbReference type="GO" id="GO:0050660">
    <property type="term" value="F:flavin adenine dinucleotide binding"/>
    <property type="evidence" value="ECO:0007669"/>
    <property type="project" value="TreeGrafter"/>
</dbReference>
<dbReference type="InterPro" id="IPR012675">
    <property type="entry name" value="Beta-grasp_dom_sf"/>
</dbReference>
<dbReference type="InterPro" id="IPR001041">
    <property type="entry name" value="2Fe-2S_ferredoxin-type"/>
</dbReference>
<dbReference type="InterPro" id="IPR036010">
    <property type="entry name" value="2Fe-2S_ferredoxin-like_sf"/>
</dbReference>
<proteinExistence type="predicted"/>
<dbReference type="Gene3D" id="3.10.20.30">
    <property type="match status" value="1"/>
</dbReference>
<evidence type="ECO:0000256" key="7">
    <source>
        <dbReference type="ARBA" id="ARBA00023004"/>
    </source>
</evidence>
<dbReference type="InterPro" id="IPR039261">
    <property type="entry name" value="FNR_nucleotide-bd"/>
</dbReference>
<evidence type="ECO:0000313" key="10">
    <source>
        <dbReference type="Proteomes" id="UP000183263"/>
    </source>
</evidence>
<keyword evidence="7" id="KW-0408">Iron</keyword>
<evidence type="ECO:0000256" key="4">
    <source>
        <dbReference type="ARBA" id="ARBA00022723"/>
    </source>
</evidence>
<accession>A0A1G7ZTP7</accession>
<keyword evidence="5" id="KW-0274">FAD</keyword>
<evidence type="ECO:0000256" key="3">
    <source>
        <dbReference type="ARBA" id="ARBA00022714"/>
    </source>
</evidence>
<gene>
    <name evidence="9" type="ORF">SAMN05444695_101218</name>
</gene>
<dbReference type="CDD" id="cd00207">
    <property type="entry name" value="fer2"/>
    <property type="match status" value="1"/>
</dbReference>
<dbReference type="Pfam" id="PF00970">
    <property type="entry name" value="FAD_binding_6"/>
    <property type="match status" value="1"/>
</dbReference>
<protein>
    <submittedName>
        <fullName evidence="9">3-ketosteroid 9alpha-monooxygenase subunit B</fullName>
    </submittedName>
</protein>
<reference evidence="9 10" key="1">
    <citation type="submission" date="2016-10" db="EMBL/GenBank/DDBJ databases">
        <authorList>
            <person name="de Groot N.N."/>
        </authorList>
    </citation>
    <scope>NUCLEOTIDE SEQUENCE [LARGE SCALE GENOMIC DNA]</scope>
    <source>
        <strain evidence="9 10">DSM 44892</strain>
    </source>
</reference>
<dbReference type="PRINTS" id="PR00409">
    <property type="entry name" value="PHDIOXRDTASE"/>
</dbReference>
<keyword evidence="8" id="KW-0411">Iron-sulfur</keyword>
<dbReference type="CDD" id="cd06214">
    <property type="entry name" value="PA_degradation_oxidoreductase_like"/>
    <property type="match status" value="1"/>
</dbReference>
<dbReference type="PANTHER" id="PTHR47354:SF8">
    <property type="entry name" value="1,2-PHENYLACETYL-COA EPOXIDASE, SUBUNIT E"/>
    <property type="match status" value="1"/>
</dbReference>
<comment type="cofactor">
    <cofactor evidence="1">
        <name>FAD</name>
        <dbReference type="ChEBI" id="CHEBI:57692"/>
    </cofactor>
</comment>
<dbReference type="InterPro" id="IPR001433">
    <property type="entry name" value="OxRdtase_FAD/NAD-bd"/>
</dbReference>
<evidence type="ECO:0000256" key="5">
    <source>
        <dbReference type="ARBA" id="ARBA00022827"/>
    </source>
</evidence>
<dbReference type="InterPro" id="IPR017938">
    <property type="entry name" value="Riboflavin_synthase-like_b-brl"/>
</dbReference>
<dbReference type="AlphaFoldDB" id="A0A1G7ZTP7"/>
<keyword evidence="6" id="KW-0560">Oxidoreductase</keyword>
<dbReference type="Proteomes" id="UP000183263">
    <property type="component" value="Unassembled WGS sequence"/>
</dbReference>
<dbReference type="InterPro" id="IPR001709">
    <property type="entry name" value="Flavoprot_Pyr_Nucl_cyt_Rdtase"/>
</dbReference>
<dbReference type="SUPFAM" id="SSF54292">
    <property type="entry name" value="2Fe-2S ferredoxin-like"/>
    <property type="match status" value="1"/>
</dbReference>
<dbReference type="EMBL" id="FNDN01000001">
    <property type="protein sequence ID" value="SDH12102.1"/>
    <property type="molecule type" value="Genomic_DNA"/>
</dbReference>
<dbReference type="PROSITE" id="PS51384">
    <property type="entry name" value="FAD_FR"/>
    <property type="match status" value="1"/>
</dbReference>
<dbReference type="GO" id="GO:0051537">
    <property type="term" value="F:2 iron, 2 sulfur cluster binding"/>
    <property type="evidence" value="ECO:0007669"/>
    <property type="project" value="UniProtKB-KW"/>
</dbReference>
<dbReference type="InterPro" id="IPR006058">
    <property type="entry name" value="2Fe2S_fd_BS"/>
</dbReference>
<dbReference type="SUPFAM" id="SSF63380">
    <property type="entry name" value="Riboflavin synthase domain-like"/>
    <property type="match status" value="1"/>
</dbReference>
<name>A0A1G7ZTP7_9NOCA</name>
<keyword evidence="3" id="KW-0001">2Fe-2S</keyword>
<sequence length="351" mass="37471">MTTVETPKSSRSVLVTVADVVRETSDSVSLVFDIAEEHRDRFDYAPGQFLTVRIPSERTGWVARCYSLASSPFTGERPKVTVKRTVDGYGSNWLCDNISAGDALEVLPPSGVFTPPDLNENLLLFAAGSGITPVMSILGSALAVGSAKVVLVYANRDESSVIFAEELRALAAAHPERLTVVHWLESVQGLPTSAQLAATARAFADHRAFTCGPGPYMDAVREACSALGMPRDRVHAEVFTSLTGDPFADLPTPELDDADTADAASATVVLDGREHELAWPRKSTLVEVMLSKGLDVPYSCREGECGSCACTVTSGEVAMDAVGMLEPEDIAAGYVLGCQARPISDRVQIEF</sequence>
<dbReference type="Gene3D" id="3.40.50.80">
    <property type="entry name" value="Nucleotide-binding domain of ferredoxin-NADP reductase (FNR) module"/>
    <property type="match status" value="1"/>
</dbReference>
<evidence type="ECO:0000313" key="9">
    <source>
        <dbReference type="EMBL" id="SDH12102.1"/>
    </source>
</evidence>
<evidence type="ECO:0000256" key="8">
    <source>
        <dbReference type="ARBA" id="ARBA00023014"/>
    </source>
</evidence>
<dbReference type="Gene3D" id="2.40.30.10">
    <property type="entry name" value="Translation factors"/>
    <property type="match status" value="1"/>
</dbReference>
<keyword evidence="2" id="KW-0285">Flavoprotein</keyword>
<dbReference type="InterPro" id="IPR017927">
    <property type="entry name" value="FAD-bd_FR_type"/>
</dbReference>
<dbReference type="PANTHER" id="PTHR47354">
    <property type="entry name" value="NADH OXIDOREDUCTASE HCR"/>
    <property type="match status" value="1"/>
</dbReference>
<dbReference type="SUPFAM" id="SSF52343">
    <property type="entry name" value="Ferredoxin reductase-like, C-terminal NADP-linked domain"/>
    <property type="match status" value="1"/>
</dbReference>
<dbReference type="InterPro" id="IPR008333">
    <property type="entry name" value="Cbr1-like_FAD-bd_dom"/>
</dbReference>
<keyword evidence="4" id="KW-0479">Metal-binding</keyword>
<dbReference type="Pfam" id="PF00111">
    <property type="entry name" value="Fer2"/>
    <property type="match status" value="1"/>
</dbReference>
<dbReference type="PROSITE" id="PS00197">
    <property type="entry name" value="2FE2S_FER_1"/>
    <property type="match status" value="1"/>
</dbReference>
<dbReference type="InterPro" id="IPR050415">
    <property type="entry name" value="MRET"/>
</dbReference>
<dbReference type="RefSeq" id="WP_072738067.1">
    <property type="nucleotide sequence ID" value="NZ_CP048813.1"/>
</dbReference>
<evidence type="ECO:0000256" key="2">
    <source>
        <dbReference type="ARBA" id="ARBA00022630"/>
    </source>
</evidence>
<dbReference type="GO" id="GO:0004497">
    <property type="term" value="F:monooxygenase activity"/>
    <property type="evidence" value="ECO:0007669"/>
    <property type="project" value="UniProtKB-KW"/>
</dbReference>
<keyword evidence="9" id="KW-0503">Monooxygenase</keyword>